<dbReference type="EMBL" id="BPVZ01000132">
    <property type="protein sequence ID" value="GKV39046.1"/>
    <property type="molecule type" value="Genomic_DNA"/>
</dbReference>
<evidence type="ECO:0000313" key="3">
    <source>
        <dbReference type="Proteomes" id="UP001054252"/>
    </source>
</evidence>
<dbReference type="Pfam" id="PF00314">
    <property type="entry name" value="Thaumatin"/>
    <property type="match status" value="1"/>
</dbReference>
<dbReference type="SMART" id="SM00205">
    <property type="entry name" value="THN"/>
    <property type="match status" value="1"/>
</dbReference>
<dbReference type="InterPro" id="IPR001938">
    <property type="entry name" value="Thaumatin"/>
</dbReference>
<dbReference type="Proteomes" id="UP001054252">
    <property type="component" value="Unassembled WGS sequence"/>
</dbReference>
<reference evidence="2 3" key="1">
    <citation type="journal article" date="2021" name="Commun. Biol.">
        <title>The genome of Shorea leprosula (Dipterocarpaceae) highlights the ecological relevance of drought in aseasonal tropical rainforests.</title>
        <authorList>
            <person name="Ng K.K.S."/>
            <person name="Kobayashi M.J."/>
            <person name="Fawcett J.A."/>
            <person name="Hatakeyama M."/>
            <person name="Paape T."/>
            <person name="Ng C.H."/>
            <person name="Ang C.C."/>
            <person name="Tnah L.H."/>
            <person name="Lee C.T."/>
            <person name="Nishiyama T."/>
            <person name="Sese J."/>
            <person name="O'Brien M.J."/>
            <person name="Copetti D."/>
            <person name="Mohd Noor M.I."/>
            <person name="Ong R.C."/>
            <person name="Putra M."/>
            <person name="Sireger I.Z."/>
            <person name="Indrioko S."/>
            <person name="Kosugi Y."/>
            <person name="Izuno A."/>
            <person name="Isagi Y."/>
            <person name="Lee S.L."/>
            <person name="Shimizu K.K."/>
        </authorList>
    </citation>
    <scope>NUCLEOTIDE SEQUENCE [LARGE SCALE GENOMIC DNA]</scope>
    <source>
        <strain evidence="2">214</strain>
    </source>
</reference>
<dbReference type="InterPro" id="IPR037176">
    <property type="entry name" value="Osmotin/thaumatin-like_sf"/>
</dbReference>
<feature type="region of interest" description="Disordered" evidence="1">
    <location>
        <begin position="195"/>
        <end position="236"/>
    </location>
</feature>
<keyword evidence="3" id="KW-1185">Reference proteome</keyword>
<gene>
    <name evidence="2" type="ORF">SLEP1_g46875</name>
</gene>
<sequence length="236" mass="24862">MACSGGGVAPPATLAKFTLNGAGGLDFYEVSLVDCYDLPMMVAGGTRGNCLSTGCTADLNDECPVELKIIDESNERMVVARKSACDVGDAQHSCGGAYASPDTCKPSTYVEFFKNACPQAYVYAYGDGTSTFTCRSADYVVTFCPSLPTRLNLIATAAKPILEETAAAKKPCSTSPTTATSDVVNFLPRYPRSLLGKPSDVNFNAPPSTPNQKSWNLDKEDPPSPPAPTGNPPVHE</sequence>
<dbReference type="AlphaFoldDB" id="A0AAV5LNS9"/>
<accession>A0AAV5LNS9</accession>
<dbReference type="PROSITE" id="PS51367">
    <property type="entry name" value="THAUMATIN_2"/>
    <property type="match status" value="1"/>
</dbReference>
<dbReference type="Gene3D" id="2.60.110.10">
    <property type="entry name" value="Thaumatin"/>
    <property type="match status" value="1"/>
</dbReference>
<protein>
    <recommendedName>
        <fullName evidence="4">Thaumatin-like protein</fullName>
    </recommendedName>
</protein>
<dbReference type="PANTHER" id="PTHR31048">
    <property type="entry name" value="OS03G0233200 PROTEIN"/>
    <property type="match status" value="1"/>
</dbReference>
<name>A0AAV5LNS9_9ROSI</name>
<evidence type="ECO:0000256" key="1">
    <source>
        <dbReference type="SAM" id="MobiDB-lite"/>
    </source>
</evidence>
<evidence type="ECO:0008006" key="4">
    <source>
        <dbReference type="Google" id="ProtNLM"/>
    </source>
</evidence>
<proteinExistence type="predicted"/>
<evidence type="ECO:0000313" key="2">
    <source>
        <dbReference type="EMBL" id="GKV39046.1"/>
    </source>
</evidence>
<feature type="compositionally biased region" description="Polar residues" evidence="1">
    <location>
        <begin position="201"/>
        <end position="215"/>
    </location>
</feature>
<organism evidence="2 3">
    <name type="scientific">Rubroshorea leprosula</name>
    <dbReference type="NCBI Taxonomy" id="152421"/>
    <lineage>
        <taxon>Eukaryota</taxon>
        <taxon>Viridiplantae</taxon>
        <taxon>Streptophyta</taxon>
        <taxon>Embryophyta</taxon>
        <taxon>Tracheophyta</taxon>
        <taxon>Spermatophyta</taxon>
        <taxon>Magnoliopsida</taxon>
        <taxon>eudicotyledons</taxon>
        <taxon>Gunneridae</taxon>
        <taxon>Pentapetalae</taxon>
        <taxon>rosids</taxon>
        <taxon>malvids</taxon>
        <taxon>Malvales</taxon>
        <taxon>Dipterocarpaceae</taxon>
        <taxon>Rubroshorea</taxon>
    </lineage>
</organism>
<dbReference type="SUPFAM" id="SSF49870">
    <property type="entry name" value="Osmotin, thaumatin-like protein"/>
    <property type="match status" value="1"/>
</dbReference>
<feature type="compositionally biased region" description="Pro residues" evidence="1">
    <location>
        <begin position="223"/>
        <end position="236"/>
    </location>
</feature>
<comment type="caution">
    <text evidence="2">The sequence shown here is derived from an EMBL/GenBank/DDBJ whole genome shotgun (WGS) entry which is preliminary data.</text>
</comment>